<feature type="transmembrane region" description="Helical" evidence="7">
    <location>
        <begin position="188"/>
        <end position="210"/>
    </location>
</feature>
<reference evidence="9 10" key="1">
    <citation type="submission" date="2023-03" db="EMBL/GenBank/DDBJ databases">
        <title>Genome sequence of Lichtheimia ornata CBS 291.66.</title>
        <authorList>
            <person name="Mohabir J.T."/>
            <person name="Shea T.P."/>
            <person name="Kurbessoian T."/>
            <person name="Berby B."/>
            <person name="Fontaine J."/>
            <person name="Livny J."/>
            <person name="Gnirke A."/>
            <person name="Stajich J.E."/>
            <person name="Cuomo C.A."/>
        </authorList>
    </citation>
    <scope>NUCLEOTIDE SEQUENCE [LARGE SCALE GENOMIC DNA]</scope>
    <source>
        <strain evidence="9">CBS 291.66</strain>
    </source>
</reference>
<evidence type="ECO:0000313" key="10">
    <source>
        <dbReference type="Proteomes" id="UP001234581"/>
    </source>
</evidence>
<proteinExistence type="predicted"/>
<feature type="region of interest" description="Disordered" evidence="6">
    <location>
        <begin position="1"/>
        <end position="57"/>
    </location>
</feature>
<keyword evidence="10" id="KW-1185">Reference proteome</keyword>
<evidence type="ECO:0000259" key="8">
    <source>
        <dbReference type="Pfam" id="PF02656"/>
    </source>
</evidence>
<feature type="compositionally biased region" description="Polar residues" evidence="6">
    <location>
        <begin position="45"/>
        <end position="57"/>
    </location>
</feature>
<dbReference type="PANTHER" id="PTHR34187:SF2">
    <property type="entry name" value="DUF202 DOMAIN-CONTAINING PROTEIN"/>
    <property type="match status" value="1"/>
</dbReference>
<comment type="caution">
    <text evidence="9">The sequence shown here is derived from an EMBL/GenBank/DDBJ whole genome shotgun (WGS) entry which is preliminary data.</text>
</comment>
<evidence type="ECO:0000256" key="2">
    <source>
        <dbReference type="ARBA" id="ARBA00022475"/>
    </source>
</evidence>
<dbReference type="Pfam" id="PF02656">
    <property type="entry name" value="DUF202"/>
    <property type="match status" value="1"/>
</dbReference>
<evidence type="ECO:0000256" key="4">
    <source>
        <dbReference type="ARBA" id="ARBA00022989"/>
    </source>
</evidence>
<dbReference type="RefSeq" id="XP_058348031.1">
    <property type="nucleotide sequence ID" value="XM_058481393.1"/>
</dbReference>
<dbReference type="GO" id="GO:0005886">
    <property type="term" value="C:plasma membrane"/>
    <property type="evidence" value="ECO:0007669"/>
    <property type="project" value="UniProtKB-SubCell"/>
</dbReference>
<evidence type="ECO:0000256" key="7">
    <source>
        <dbReference type="SAM" id="Phobius"/>
    </source>
</evidence>
<dbReference type="AlphaFoldDB" id="A0AAD8DH65"/>
<feature type="compositionally biased region" description="Polar residues" evidence="6">
    <location>
        <begin position="1"/>
        <end position="35"/>
    </location>
</feature>
<organism evidence="9 10">
    <name type="scientific">Lichtheimia ornata</name>
    <dbReference type="NCBI Taxonomy" id="688661"/>
    <lineage>
        <taxon>Eukaryota</taxon>
        <taxon>Fungi</taxon>
        <taxon>Fungi incertae sedis</taxon>
        <taxon>Mucoromycota</taxon>
        <taxon>Mucoromycotina</taxon>
        <taxon>Mucoromycetes</taxon>
        <taxon>Mucorales</taxon>
        <taxon>Lichtheimiaceae</taxon>
        <taxon>Lichtheimia</taxon>
    </lineage>
</organism>
<feature type="transmembrane region" description="Helical" evidence="7">
    <location>
        <begin position="148"/>
        <end position="167"/>
    </location>
</feature>
<dbReference type="Proteomes" id="UP001234581">
    <property type="component" value="Unassembled WGS sequence"/>
</dbReference>
<evidence type="ECO:0000256" key="5">
    <source>
        <dbReference type="ARBA" id="ARBA00023136"/>
    </source>
</evidence>
<evidence type="ECO:0000256" key="1">
    <source>
        <dbReference type="ARBA" id="ARBA00004651"/>
    </source>
</evidence>
<feature type="domain" description="DUF202" evidence="8">
    <location>
        <begin position="103"/>
        <end position="177"/>
    </location>
</feature>
<keyword evidence="5 7" id="KW-0472">Membrane</keyword>
<name>A0AAD8DH65_9FUNG</name>
<gene>
    <name evidence="9" type="ORF">O0I10_001296</name>
</gene>
<dbReference type="GeneID" id="83208714"/>
<keyword evidence="4 7" id="KW-1133">Transmembrane helix</keyword>
<protein>
    <recommendedName>
        <fullName evidence="8">DUF202 domain-containing protein</fullName>
    </recommendedName>
</protein>
<dbReference type="InterPro" id="IPR052053">
    <property type="entry name" value="IM_YidH-like"/>
</dbReference>
<keyword evidence="2" id="KW-1003">Cell membrane</keyword>
<evidence type="ECO:0000256" key="6">
    <source>
        <dbReference type="SAM" id="MobiDB-lite"/>
    </source>
</evidence>
<dbReference type="InterPro" id="IPR003807">
    <property type="entry name" value="DUF202"/>
</dbReference>
<sequence length="214" mass="23573">MATTSSIEVSAQTSSPQLSWNMPSSNSNNGRSSTLHLHDNDSRRTIQSPSPTARNSRASSIYNELCDKMSFASHSKKIAAKPFHLYTKYSQSLLLENTASVARDHLANERTFLAWLRTSISLITVGVAITQLYNLSSEGQGHTHHKRLGQILGVIFVGFSLLFLYFGNARYFHAQHAMCKGYFPASRGSVFMASATVLGVLLVMLVIMVIDRAS</sequence>
<dbReference type="PANTHER" id="PTHR34187">
    <property type="entry name" value="FGR18P"/>
    <property type="match status" value="1"/>
</dbReference>
<comment type="subcellular location">
    <subcellularLocation>
        <location evidence="1">Cell membrane</location>
        <topology evidence="1">Multi-pass membrane protein</topology>
    </subcellularLocation>
</comment>
<feature type="transmembrane region" description="Helical" evidence="7">
    <location>
        <begin position="112"/>
        <end position="133"/>
    </location>
</feature>
<evidence type="ECO:0000256" key="3">
    <source>
        <dbReference type="ARBA" id="ARBA00022692"/>
    </source>
</evidence>
<keyword evidence="3 7" id="KW-0812">Transmembrane</keyword>
<accession>A0AAD8DH65</accession>
<evidence type="ECO:0000313" key="9">
    <source>
        <dbReference type="EMBL" id="KAJ8663119.1"/>
    </source>
</evidence>
<dbReference type="EMBL" id="JARTCD010000003">
    <property type="protein sequence ID" value="KAJ8663119.1"/>
    <property type="molecule type" value="Genomic_DNA"/>
</dbReference>